<protein>
    <submittedName>
        <fullName evidence="1">Alpha/beta hydrolase family protein</fullName>
    </submittedName>
</protein>
<keyword evidence="2" id="KW-1185">Reference proteome</keyword>
<proteinExistence type="predicted"/>
<evidence type="ECO:0000313" key="1">
    <source>
        <dbReference type="EMBL" id="ALG84761.1"/>
    </source>
</evidence>
<dbReference type="Gene3D" id="3.40.50.1820">
    <property type="entry name" value="alpha/beta hydrolase"/>
    <property type="match status" value="1"/>
</dbReference>
<dbReference type="KEGG" id="goq:ACH46_09965"/>
<dbReference type="EMBL" id="CP011853">
    <property type="protein sequence ID" value="ALG84761.1"/>
    <property type="molecule type" value="Genomic_DNA"/>
</dbReference>
<dbReference type="GO" id="GO:0016787">
    <property type="term" value="F:hydrolase activity"/>
    <property type="evidence" value="ECO:0007669"/>
    <property type="project" value="UniProtKB-KW"/>
</dbReference>
<name>A0A0N9N978_9ACTN</name>
<dbReference type="OrthoDB" id="2062670at2"/>
<evidence type="ECO:0000313" key="2">
    <source>
        <dbReference type="Proteomes" id="UP000063789"/>
    </source>
</evidence>
<reference evidence="1 2" key="2">
    <citation type="journal article" date="2017" name="Int. J. Syst. Evol. Microbiol.">
        <title>Gordonia phthalatica sp. nov., a di-n-butyl phthalate-degrading bacterium isolated from activated sludge.</title>
        <authorList>
            <person name="Jin D."/>
            <person name="Kong X."/>
            <person name="Jia M."/>
            <person name="Yu X."/>
            <person name="Wang X."/>
            <person name="Zhuang X."/>
            <person name="Deng Y."/>
            <person name="Bai Z."/>
        </authorList>
    </citation>
    <scope>NUCLEOTIDE SEQUENCE [LARGE SCALE GENOMIC DNA]</scope>
    <source>
        <strain evidence="1 2">QH-11</strain>
    </source>
</reference>
<dbReference type="STRING" id="1136941.ACH46_09965"/>
<dbReference type="AlphaFoldDB" id="A0A0N9N978"/>
<dbReference type="InterPro" id="IPR029058">
    <property type="entry name" value="AB_hydrolase_fold"/>
</dbReference>
<dbReference type="PATRIC" id="fig|1136941.3.peg.2024"/>
<dbReference type="Proteomes" id="UP000063789">
    <property type="component" value="Chromosome"/>
</dbReference>
<dbReference type="SUPFAM" id="SSF53474">
    <property type="entry name" value="alpha/beta-Hydrolases"/>
    <property type="match status" value="1"/>
</dbReference>
<gene>
    <name evidence="1" type="ORF">ACH46_09965</name>
</gene>
<organism evidence="1 2">
    <name type="scientific">Gordonia phthalatica</name>
    <dbReference type="NCBI Taxonomy" id="1136941"/>
    <lineage>
        <taxon>Bacteria</taxon>
        <taxon>Bacillati</taxon>
        <taxon>Actinomycetota</taxon>
        <taxon>Actinomycetes</taxon>
        <taxon>Mycobacteriales</taxon>
        <taxon>Gordoniaceae</taxon>
        <taxon>Gordonia</taxon>
    </lineage>
</organism>
<sequence>MTEAAGLGAGRYLDAADVPEGTVTTAHELLTHDRARVSGLLREVPGATTVCVLMHPRQDFSHHVLVPELLSRGFAVWTQSTRGGLNDVSLLHEQALLDMAAGHRFLRERGFDRVVSVGHSGGGALAAYYIEQAEATPSGRFADTPGGKPVPLREADMPVPDALMLMAPHPGQGLLLERMIDPSVVDESDPLSVDSTLDPYDAENGFRPAPEWSSYSPDFVARYRAAQHARIVRIDEHARTAVARAAAARRRRSTSGDPQDYRTSLASGVITMYRSDADLRCVDSSLDPNDRPYGSLFGSRPDLTNYGVVGFGRLTTPEAWLSTWSSISSRAGLVRSARGVSVPVLLVEVTGDQACFPADAIEMADAFAGDDVTHERVRGKHFGAALAEGEPTAAAAAGALMGGWLTARGF</sequence>
<dbReference type="RefSeq" id="WP_062392756.1">
    <property type="nucleotide sequence ID" value="NZ_CP011853.1"/>
</dbReference>
<accession>A0A0N9N978</accession>
<reference evidence="2" key="1">
    <citation type="submission" date="2015-06" db="EMBL/GenBank/DDBJ databases">
        <title>Complete genome sequence and metabolic analysis of phthalate degradation pathway in Gordonia sp. QH-11.</title>
        <authorList>
            <person name="Jin D."/>
            <person name="Kong X."/>
            <person name="Bai Z."/>
        </authorList>
    </citation>
    <scope>NUCLEOTIDE SEQUENCE [LARGE SCALE GENOMIC DNA]</scope>
    <source>
        <strain evidence="2">QH-11</strain>
    </source>
</reference>
<keyword evidence="1" id="KW-0378">Hydrolase</keyword>